<dbReference type="RefSeq" id="WP_086089686.1">
    <property type="nucleotide sequence ID" value="NZ_CP021112.1"/>
</dbReference>
<dbReference type="OrthoDB" id="9853871at2"/>
<dbReference type="EMBL" id="CP021112">
    <property type="protein sequence ID" value="ARQ01291.1"/>
    <property type="molecule type" value="Genomic_DNA"/>
</dbReference>
<evidence type="ECO:0000313" key="2">
    <source>
        <dbReference type="Proteomes" id="UP000194137"/>
    </source>
</evidence>
<dbReference type="Proteomes" id="UP000194137">
    <property type="component" value="Chromosome"/>
</dbReference>
<name>A0A1W6ZVY0_9HYPH</name>
<sequence>MKLCAGLVLATVLSCTVVANAKDKARTQTTTANEIMVGSGLICDTKQQAERFVSLMGDDASADIQNTLTTVNNEAGQSDACVVATVGFFPGQKVAELEKNGSVVNVIEVLVLAVGTPSGLKIVEPKMYYSVQQTKDRII</sequence>
<gene>
    <name evidence="1" type="ORF">CAK95_20970</name>
</gene>
<proteinExistence type="predicted"/>
<accession>A0A1W6ZVY0</accession>
<protein>
    <submittedName>
        <fullName evidence="1">Uncharacterized protein</fullName>
    </submittedName>
</protein>
<dbReference type="PROSITE" id="PS51257">
    <property type="entry name" value="PROKAR_LIPOPROTEIN"/>
    <property type="match status" value="1"/>
</dbReference>
<organism evidence="1 2">
    <name type="scientific">Pseudorhodoplanes sinuspersici</name>
    <dbReference type="NCBI Taxonomy" id="1235591"/>
    <lineage>
        <taxon>Bacteria</taxon>
        <taxon>Pseudomonadati</taxon>
        <taxon>Pseudomonadota</taxon>
        <taxon>Alphaproteobacteria</taxon>
        <taxon>Hyphomicrobiales</taxon>
        <taxon>Pseudorhodoplanes</taxon>
    </lineage>
</organism>
<reference evidence="1 2" key="1">
    <citation type="submission" date="2017-05" db="EMBL/GenBank/DDBJ databases">
        <title>Full genome sequence of Pseudorhodoplanes sinuspersici.</title>
        <authorList>
            <person name="Dastgheib S.M.M."/>
            <person name="Shavandi M."/>
            <person name="Tirandaz H."/>
        </authorList>
    </citation>
    <scope>NUCLEOTIDE SEQUENCE [LARGE SCALE GENOMIC DNA]</scope>
    <source>
        <strain evidence="1 2">RIPI110</strain>
    </source>
</reference>
<keyword evidence="2" id="KW-1185">Reference proteome</keyword>
<dbReference type="KEGG" id="psin:CAK95_20970"/>
<dbReference type="AlphaFoldDB" id="A0A1W6ZVY0"/>
<evidence type="ECO:0000313" key="1">
    <source>
        <dbReference type="EMBL" id="ARQ01291.1"/>
    </source>
</evidence>